<organism evidence="2 3">
    <name type="scientific">Ralstonia solanacearum K60</name>
    <dbReference type="NCBI Taxonomy" id="1091042"/>
    <lineage>
        <taxon>Bacteria</taxon>
        <taxon>Pseudomonadati</taxon>
        <taxon>Pseudomonadota</taxon>
        <taxon>Betaproteobacteria</taxon>
        <taxon>Burkholderiales</taxon>
        <taxon>Burkholderiaceae</taxon>
        <taxon>Ralstonia</taxon>
        <taxon>Ralstonia solanacearum species complex</taxon>
    </lineage>
</organism>
<evidence type="ECO:0000256" key="1">
    <source>
        <dbReference type="SAM" id="Phobius"/>
    </source>
</evidence>
<feature type="transmembrane region" description="Helical" evidence="1">
    <location>
        <begin position="37"/>
        <end position="55"/>
    </location>
</feature>
<keyword evidence="1" id="KW-1133">Transmembrane helix</keyword>
<feature type="transmembrane region" description="Helical" evidence="1">
    <location>
        <begin position="90"/>
        <end position="111"/>
    </location>
</feature>
<proteinExistence type="predicted"/>
<comment type="caution">
    <text evidence="2">The sequence shown here is derived from an EMBL/GenBank/DDBJ whole genome shotgun (WGS) entry which is preliminary data.</text>
</comment>
<accession>A0AAP8D3G6</accession>
<name>A0AAP8D3G6_RALSL</name>
<evidence type="ECO:0000313" key="3">
    <source>
        <dbReference type="Proteomes" id="UP000216164"/>
    </source>
</evidence>
<reference evidence="2 3" key="1">
    <citation type="submission" date="2017-04" db="EMBL/GenBank/DDBJ databases">
        <title>Genome Announcement: Closed genomes of Ralstonia solanacearum strains K60, UW551, and UW700.</title>
        <authorList>
            <person name="Hayes M."/>
            <person name="Macintyre A.M."/>
            <person name="Allen C."/>
        </authorList>
    </citation>
    <scope>NUCLEOTIDE SEQUENCE [LARGE SCALE GENOMIC DNA]</scope>
    <source>
        <strain evidence="2 3">UW25</strain>
    </source>
</reference>
<keyword evidence="1" id="KW-0472">Membrane</keyword>
<dbReference type="Proteomes" id="UP000216164">
    <property type="component" value="Unassembled WGS sequence"/>
</dbReference>
<dbReference type="RefSeq" id="WP_003269185.1">
    <property type="nucleotide sequence ID" value="NZ_NCTK01000001.1"/>
</dbReference>
<sequence length="114" mass="12540">MGTRFGRRAADGTYEYHDSKESLIASEHRENSESRSALFGFIGLLIGGVLTYVALLKLGGMAWPKWLRFILVIAGGGTMAFVLARLANLIWNIILTTVLLLVVWGIGSMIWKAV</sequence>
<evidence type="ECO:0000313" key="2">
    <source>
        <dbReference type="EMBL" id="OYQ12653.1"/>
    </source>
</evidence>
<gene>
    <name evidence="2" type="ORF">B7R77_04895</name>
</gene>
<feature type="transmembrane region" description="Helical" evidence="1">
    <location>
        <begin position="67"/>
        <end position="84"/>
    </location>
</feature>
<evidence type="ECO:0008006" key="4">
    <source>
        <dbReference type="Google" id="ProtNLM"/>
    </source>
</evidence>
<protein>
    <recommendedName>
        <fullName evidence="4">Transmembrane protein</fullName>
    </recommendedName>
</protein>
<dbReference type="EMBL" id="NCTK01000001">
    <property type="protein sequence ID" value="OYQ12653.1"/>
    <property type="molecule type" value="Genomic_DNA"/>
</dbReference>
<dbReference type="AlphaFoldDB" id="A0AAP8D3G6"/>
<keyword evidence="1" id="KW-0812">Transmembrane</keyword>